<comment type="caution">
    <text evidence="4">The sequence shown here is derived from an EMBL/GenBank/DDBJ whole genome shotgun (WGS) entry which is preliminary data.</text>
</comment>
<gene>
    <name evidence="4" type="ORF">BT93_L2426</name>
</gene>
<dbReference type="InterPro" id="IPR001969">
    <property type="entry name" value="Aspartic_peptidase_AS"/>
</dbReference>
<dbReference type="OrthoDB" id="2747330at2759"/>
<protein>
    <recommendedName>
        <fullName evidence="3">Peptidase A1 domain-containing protein</fullName>
    </recommendedName>
</protein>
<evidence type="ECO:0000313" key="5">
    <source>
        <dbReference type="Proteomes" id="UP000806378"/>
    </source>
</evidence>
<dbReference type="Pfam" id="PF14541">
    <property type="entry name" value="TAXi_C"/>
    <property type="match status" value="1"/>
</dbReference>
<accession>A0A8T0CQ03</accession>
<dbReference type="InterPro" id="IPR033121">
    <property type="entry name" value="PEPTIDASE_A1"/>
</dbReference>
<dbReference type="InterPro" id="IPR051708">
    <property type="entry name" value="Plant_Aspart_Prot_A1"/>
</dbReference>
<dbReference type="PROSITE" id="PS00141">
    <property type="entry name" value="ASP_PROTEASE"/>
    <property type="match status" value="1"/>
</dbReference>
<keyword evidence="1" id="KW-0645">Protease</keyword>
<evidence type="ECO:0000256" key="1">
    <source>
        <dbReference type="ARBA" id="ARBA00022670"/>
    </source>
</evidence>
<dbReference type="GO" id="GO:0004190">
    <property type="term" value="F:aspartic-type endopeptidase activity"/>
    <property type="evidence" value="ECO:0007669"/>
    <property type="project" value="InterPro"/>
</dbReference>
<dbReference type="EMBL" id="MU090397">
    <property type="protein sequence ID" value="KAF7847945.1"/>
    <property type="molecule type" value="Genomic_DNA"/>
</dbReference>
<proteinExistence type="predicted"/>
<keyword evidence="2" id="KW-0378">Hydrolase</keyword>
<dbReference type="PANTHER" id="PTHR47967:SF128">
    <property type="entry name" value="ASPARTIC PROTEINASE CDR1-LIKE"/>
    <property type="match status" value="1"/>
</dbReference>
<dbReference type="Proteomes" id="UP000806378">
    <property type="component" value="Unassembled WGS sequence"/>
</dbReference>
<dbReference type="GO" id="GO:0005576">
    <property type="term" value="C:extracellular region"/>
    <property type="evidence" value="ECO:0007669"/>
    <property type="project" value="TreeGrafter"/>
</dbReference>
<dbReference type="Gramene" id="rna-gnl|WGS:JABURB|Cocit.L2426.1">
    <property type="protein sequence ID" value="cds-KAF7847945.1"/>
    <property type="gene ID" value="gene-BT93_L2426"/>
</dbReference>
<dbReference type="AlphaFoldDB" id="A0A8T0CQ03"/>
<dbReference type="InterPro" id="IPR032799">
    <property type="entry name" value="TAXi_C"/>
</dbReference>
<name>A0A8T0CQ03_CORYI</name>
<evidence type="ECO:0000256" key="2">
    <source>
        <dbReference type="ARBA" id="ARBA00022801"/>
    </source>
</evidence>
<keyword evidence="5" id="KW-1185">Reference proteome</keyword>
<dbReference type="PROSITE" id="PS51767">
    <property type="entry name" value="PEPTIDASE_A1"/>
    <property type="match status" value="1"/>
</dbReference>
<dbReference type="GO" id="GO:0006508">
    <property type="term" value="P:proteolysis"/>
    <property type="evidence" value="ECO:0007669"/>
    <property type="project" value="UniProtKB-KW"/>
</dbReference>
<evidence type="ECO:0000259" key="3">
    <source>
        <dbReference type="PROSITE" id="PS51767"/>
    </source>
</evidence>
<dbReference type="PANTHER" id="PTHR47967">
    <property type="entry name" value="OS07G0603500 PROTEIN-RELATED"/>
    <property type="match status" value="1"/>
</dbReference>
<dbReference type="SUPFAM" id="SSF50630">
    <property type="entry name" value="Acid proteases"/>
    <property type="match status" value="1"/>
</dbReference>
<organism evidence="4 5">
    <name type="scientific">Corymbia citriodora subsp. variegata</name>
    <dbReference type="NCBI Taxonomy" id="360336"/>
    <lineage>
        <taxon>Eukaryota</taxon>
        <taxon>Viridiplantae</taxon>
        <taxon>Streptophyta</taxon>
        <taxon>Embryophyta</taxon>
        <taxon>Tracheophyta</taxon>
        <taxon>Spermatophyta</taxon>
        <taxon>Magnoliopsida</taxon>
        <taxon>eudicotyledons</taxon>
        <taxon>Gunneridae</taxon>
        <taxon>Pentapetalae</taxon>
        <taxon>rosids</taxon>
        <taxon>malvids</taxon>
        <taxon>Myrtales</taxon>
        <taxon>Myrtaceae</taxon>
        <taxon>Myrtoideae</taxon>
        <taxon>Eucalypteae</taxon>
        <taxon>Corymbia</taxon>
    </lineage>
</organism>
<sequence>MMNIGGKFGYCLVPQSGQGSSKISFGEDAVVSGPGTITTRLVSIGPYYIVNLDGVSIGRRRFSYGGNSTDSEAKESNKVVQMVIDSGTTLTYLPSRIFRQLKRNIIDLNPSVTRVGDPEEEYELCFRTPVSLILPIVTLHFAGFADMTLNKVSMFALLPERGMKCLAMKPTEKEAVLGNMGQLNFKVGFNLRERMLSFKPITDCTAQRIDMI</sequence>
<feature type="domain" description="Peptidase A1" evidence="3">
    <location>
        <begin position="1"/>
        <end position="199"/>
    </location>
</feature>
<reference evidence="4" key="1">
    <citation type="submission" date="2020-05" db="EMBL/GenBank/DDBJ databases">
        <title>WGS assembly of Corymbia citriodora subspecies variegata.</title>
        <authorList>
            <person name="Barry K."/>
            <person name="Hundley H."/>
            <person name="Shu S."/>
            <person name="Jenkins J."/>
            <person name="Grimwood J."/>
            <person name="Baten A."/>
        </authorList>
    </citation>
    <scope>NUCLEOTIDE SEQUENCE</scope>
    <source>
        <strain evidence="4">CV2-018</strain>
    </source>
</reference>
<dbReference type="InterPro" id="IPR021109">
    <property type="entry name" value="Peptidase_aspartic_dom_sf"/>
</dbReference>
<dbReference type="Gene3D" id="2.40.70.10">
    <property type="entry name" value="Acid Proteases"/>
    <property type="match status" value="1"/>
</dbReference>
<evidence type="ECO:0000313" key="4">
    <source>
        <dbReference type="EMBL" id="KAF7847945.1"/>
    </source>
</evidence>